<keyword evidence="6" id="KW-0812">Transmembrane</keyword>
<keyword evidence="6" id="KW-1133">Transmembrane helix</keyword>
<dbReference type="CDD" id="cd04843">
    <property type="entry name" value="Peptidases_S8_11"/>
    <property type="match status" value="1"/>
</dbReference>
<dbReference type="AlphaFoldDB" id="A0A4R2RRU3"/>
<dbReference type="PROSITE" id="PS00138">
    <property type="entry name" value="SUBTILASE_SER"/>
    <property type="match status" value="1"/>
</dbReference>
<comment type="caution">
    <text evidence="8">The sequence shown here is derived from an EMBL/GenBank/DDBJ whole genome shotgun (WGS) entry which is preliminary data.</text>
</comment>
<dbReference type="RefSeq" id="WP_131849336.1">
    <property type="nucleotide sequence ID" value="NZ_SLXV01000032.1"/>
</dbReference>
<comment type="similarity">
    <text evidence="1 5">Belongs to the peptidase S8 family.</text>
</comment>
<dbReference type="PANTHER" id="PTHR43806">
    <property type="entry name" value="PEPTIDASE S8"/>
    <property type="match status" value="1"/>
</dbReference>
<evidence type="ECO:0000256" key="6">
    <source>
        <dbReference type="SAM" id="Phobius"/>
    </source>
</evidence>
<keyword evidence="4" id="KW-0720">Serine protease</keyword>
<protein>
    <submittedName>
        <fullName evidence="8">Subtilase family protein</fullName>
    </submittedName>
</protein>
<feature type="domain" description="Peptidase S8/S53" evidence="7">
    <location>
        <begin position="224"/>
        <end position="451"/>
    </location>
</feature>
<dbReference type="PRINTS" id="PR00723">
    <property type="entry name" value="SUBTILISIN"/>
</dbReference>
<keyword evidence="6" id="KW-0472">Membrane</keyword>
<dbReference type="Proteomes" id="UP000294746">
    <property type="component" value="Unassembled WGS sequence"/>
</dbReference>
<dbReference type="InterPro" id="IPR050131">
    <property type="entry name" value="Peptidase_S8_subtilisin-like"/>
</dbReference>
<evidence type="ECO:0000256" key="5">
    <source>
        <dbReference type="PROSITE-ProRule" id="PRU01240"/>
    </source>
</evidence>
<name>A0A4R2RRU3_9BACL</name>
<evidence type="ECO:0000313" key="8">
    <source>
        <dbReference type="EMBL" id="TCP65539.1"/>
    </source>
</evidence>
<dbReference type="PANTHER" id="PTHR43806:SF11">
    <property type="entry name" value="CEREVISIN-RELATED"/>
    <property type="match status" value="1"/>
</dbReference>
<evidence type="ECO:0000256" key="3">
    <source>
        <dbReference type="ARBA" id="ARBA00022801"/>
    </source>
</evidence>
<dbReference type="Gene3D" id="3.40.50.200">
    <property type="entry name" value="Peptidase S8/S53 domain"/>
    <property type="match status" value="1"/>
</dbReference>
<accession>A0A4R2RRU3</accession>
<keyword evidence="3" id="KW-0378">Hydrolase</keyword>
<reference evidence="8 9" key="1">
    <citation type="submission" date="2019-03" db="EMBL/GenBank/DDBJ databases">
        <title>Genomic Encyclopedia of Type Strains, Phase IV (KMG-IV): sequencing the most valuable type-strain genomes for metagenomic binning, comparative biology and taxonomic classification.</title>
        <authorList>
            <person name="Goeker M."/>
        </authorList>
    </citation>
    <scope>NUCLEOTIDE SEQUENCE [LARGE SCALE GENOMIC DNA]</scope>
    <source>
        <strain evidence="8 9">DSM 46831</strain>
    </source>
</reference>
<keyword evidence="9" id="KW-1185">Reference proteome</keyword>
<dbReference type="PROSITE" id="PS51892">
    <property type="entry name" value="SUBTILASE"/>
    <property type="match status" value="1"/>
</dbReference>
<gene>
    <name evidence="8" type="ORF">EDD57_13220</name>
</gene>
<proteinExistence type="inferred from homology"/>
<dbReference type="OrthoDB" id="9798386at2"/>
<dbReference type="GO" id="GO:0004252">
    <property type="term" value="F:serine-type endopeptidase activity"/>
    <property type="evidence" value="ECO:0007669"/>
    <property type="project" value="InterPro"/>
</dbReference>
<evidence type="ECO:0000259" key="7">
    <source>
        <dbReference type="Pfam" id="PF00082"/>
    </source>
</evidence>
<evidence type="ECO:0000256" key="2">
    <source>
        <dbReference type="ARBA" id="ARBA00022670"/>
    </source>
</evidence>
<feature type="transmembrane region" description="Helical" evidence="6">
    <location>
        <begin position="7"/>
        <end position="29"/>
    </location>
</feature>
<evidence type="ECO:0000313" key="9">
    <source>
        <dbReference type="Proteomes" id="UP000294746"/>
    </source>
</evidence>
<dbReference type="InterPro" id="IPR036852">
    <property type="entry name" value="Peptidase_S8/S53_dom_sf"/>
</dbReference>
<dbReference type="InterPro" id="IPR034073">
    <property type="entry name" value="Subtilisin_DY-like_dom"/>
</dbReference>
<keyword evidence="2" id="KW-0645">Protease</keyword>
<dbReference type="InterPro" id="IPR015500">
    <property type="entry name" value="Peptidase_S8_subtilisin-rel"/>
</dbReference>
<comment type="caution">
    <text evidence="5">Lacks conserved residue(s) required for the propagation of feature annotation.</text>
</comment>
<organism evidence="8 9">
    <name type="scientific">Baia soyae</name>
    <dbReference type="NCBI Taxonomy" id="1544746"/>
    <lineage>
        <taxon>Bacteria</taxon>
        <taxon>Bacillati</taxon>
        <taxon>Bacillota</taxon>
        <taxon>Bacilli</taxon>
        <taxon>Bacillales</taxon>
        <taxon>Thermoactinomycetaceae</taxon>
        <taxon>Baia</taxon>
    </lineage>
</organism>
<dbReference type="EMBL" id="SLXV01000032">
    <property type="protein sequence ID" value="TCP65539.1"/>
    <property type="molecule type" value="Genomic_DNA"/>
</dbReference>
<dbReference type="GO" id="GO:0006508">
    <property type="term" value="P:proteolysis"/>
    <property type="evidence" value="ECO:0007669"/>
    <property type="project" value="UniProtKB-KW"/>
</dbReference>
<dbReference type="SUPFAM" id="SSF52743">
    <property type="entry name" value="Subtilisin-like"/>
    <property type="match status" value="1"/>
</dbReference>
<sequence>MRSRKAKIWAVISAAVFLVVFLTSWFVIWKSTEEKPAEPEKEVTPTAQSRVVVKVKPSIQLPYQDGAEQSLNQEHKSALPSDLKLKKLFTSADPQQIQSMQQQTNKGQKSDDQVDLLRYFVVDVPQGSNPDELAQQLAKSQFVETAYVEGTPVIPPAVNPNNDPLSPNQGYLNPAPNGIDAKFAWNHPGGDGSNVTVADLEQGWNLSHQDLIAQNISIISGLSRTSQSHGTSVLGELVSADNTVGTVGIVPHATAKVVSQWRTNSVYSTADAILSAAQNLAKGDVLLLEAQTTYPTMSNYLPVEVEDAVYDAIRFATNKGIAVVEAGGNGSNNLDNFRNQAGKYILNRNHANFRDSGAIMVGAATSSAPHARLSFSNYGSRIDCYGWGQNVTTTTGNVGQNTSYTNSFSGTSSASPIIAGAATALNGITKAGYNGFTYSPTDIRTILKYSAFSTPSASANDKIGRMPNLKAITEYVLQIGSNSKSQKSIPPKPPIK</sequence>
<dbReference type="Pfam" id="PF00082">
    <property type="entry name" value="Peptidase_S8"/>
    <property type="match status" value="1"/>
</dbReference>
<dbReference type="InterPro" id="IPR000209">
    <property type="entry name" value="Peptidase_S8/S53_dom"/>
</dbReference>
<evidence type="ECO:0000256" key="1">
    <source>
        <dbReference type="ARBA" id="ARBA00011073"/>
    </source>
</evidence>
<dbReference type="InterPro" id="IPR023828">
    <property type="entry name" value="Peptidase_S8_Ser-AS"/>
</dbReference>
<evidence type="ECO:0000256" key="4">
    <source>
        <dbReference type="ARBA" id="ARBA00022825"/>
    </source>
</evidence>